<comment type="subunit">
    <text evidence="4">Homodimer.</text>
</comment>
<proteinExistence type="inferred from homology"/>
<reference evidence="9" key="1">
    <citation type="journal article" date="2021" name="PeerJ">
        <title>Extensive microbial diversity within the chicken gut microbiome revealed by metagenomics and culture.</title>
        <authorList>
            <person name="Gilroy R."/>
            <person name="Ravi A."/>
            <person name="Getino M."/>
            <person name="Pursley I."/>
            <person name="Horton D.L."/>
            <person name="Alikhan N.F."/>
            <person name="Baker D."/>
            <person name="Gharbi K."/>
            <person name="Hall N."/>
            <person name="Watson M."/>
            <person name="Adriaenssens E.M."/>
            <person name="Foster-Nyarko E."/>
            <person name="Jarju S."/>
            <person name="Secka A."/>
            <person name="Antonio M."/>
            <person name="Oren A."/>
            <person name="Chaudhuri R.R."/>
            <person name="La Ragione R."/>
            <person name="Hildebrand F."/>
            <person name="Pallen M.J."/>
        </authorList>
    </citation>
    <scope>NUCLEOTIDE SEQUENCE</scope>
    <source>
        <strain evidence="9">CHK185-5351</strain>
    </source>
</reference>
<dbReference type="InterPro" id="IPR020097">
    <property type="entry name" value="PsdUridine_synth_TruA_a/b_dom"/>
</dbReference>
<evidence type="ECO:0000313" key="10">
    <source>
        <dbReference type="Proteomes" id="UP000823849"/>
    </source>
</evidence>
<dbReference type="SUPFAM" id="SSF55120">
    <property type="entry name" value="Pseudouridine synthase"/>
    <property type="match status" value="1"/>
</dbReference>
<feature type="active site" description="Nucleophile" evidence="4 5">
    <location>
        <position position="52"/>
    </location>
</feature>
<dbReference type="InterPro" id="IPR020095">
    <property type="entry name" value="PsdUridine_synth_TruA_C"/>
</dbReference>
<dbReference type="EC" id="5.4.99.12" evidence="4"/>
<dbReference type="HAMAP" id="MF_00171">
    <property type="entry name" value="TruA"/>
    <property type="match status" value="1"/>
</dbReference>
<evidence type="ECO:0000256" key="2">
    <source>
        <dbReference type="ARBA" id="ARBA00022694"/>
    </source>
</evidence>
<dbReference type="GO" id="GO:0160147">
    <property type="term" value="F:tRNA pseudouridine(38-40) synthase activity"/>
    <property type="evidence" value="ECO:0007669"/>
    <property type="project" value="UniProtKB-EC"/>
</dbReference>
<comment type="caution">
    <text evidence="4">Lacks conserved residue(s) required for the propagation of feature annotation.</text>
</comment>
<dbReference type="Pfam" id="PF01416">
    <property type="entry name" value="PseudoU_synth_1"/>
    <property type="match status" value="2"/>
</dbReference>
<dbReference type="Gene3D" id="3.30.70.660">
    <property type="entry name" value="Pseudouridine synthase I, catalytic domain, C-terminal subdomain"/>
    <property type="match status" value="1"/>
</dbReference>
<dbReference type="AlphaFoldDB" id="A0A9D2NBI2"/>
<evidence type="ECO:0000256" key="1">
    <source>
        <dbReference type="ARBA" id="ARBA00009375"/>
    </source>
</evidence>
<dbReference type="GO" id="GO:0003723">
    <property type="term" value="F:RNA binding"/>
    <property type="evidence" value="ECO:0007669"/>
    <property type="project" value="InterPro"/>
</dbReference>
<keyword evidence="2 4" id="KW-0819">tRNA processing</keyword>
<evidence type="ECO:0000256" key="5">
    <source>
        <dbReference type="PIRSR" id="PIRSR001430-1"/>
    </source>
</evidence>
<evidence type="ECO:0000256" key="7">
    <source>
        <dbReference type="RuleBase" id="RU003792"/>
    </source>
</evidence>
<name>A0A9D2NBI2_9FIRM</name>
<dbReference type="NCBIfam" id="TIGR00071">
    <property type="entry name" value="hisT_truA"/>
    <property type="match status" value="1"/>
</dbReference>
<comment type="function">
    <text evidence="4">Formation of pseudouridine at positions 38, 39 and 40 in the anticodon stem and loop of transfer RNAs.</text>
</comment>
<dbReference type="PIRSF" id="PIRSF001430">
    <property type="entry name" value="tRNA_psdUrid_synth"/>
    <property type="match status" value="1"/>
</dbReference>
<evidence type="ECO:0000256" key="3">
    <source>
        <dbReference type="ARBA" id="ARBA00023235"/>
    </source>
</evidence>
<accession>A0A9D2NBI2</accession>
<dbReference type="GO" id="GO:0031119">
    <property type="term" value="P:tRNA pseudouridine synthesis"/>
    <property type="evidence" value="ECO:0007669"/>
    <property type="project" value="UniProtKB-UniRule"/>
</dbReference>
<feature type="domain" description="Pseudouridine synthase I TruA alpha/beta" evidence="8">
    <location>
        <begin position="143"/>
        <end position="245"/>
    </location>
</feature>
<evidence type="ECO:0000259" key="8">
    <source>
        <dbReference type="Pfam" id="PF01416"/>
    </source>
</evidence>
<comment type="similarity">
    <text evidence="1 4 7">Belongs to the tRNA pseudouridine synthase TruA family.</text>
</comment>
<evidence type="ECO:0000256" key="4">
    <source>
        <dbReference type="HAMAP-Rule" id="MF_00171"/>
    </source>
</evidence>
<dbReference type="InterPro" id="IPR020094">
    <property type="entry name" value="TruA/RsuA/RluB/E/F_N"/>
</dbReference>
<dbReference type="Gene3D" id="3.30.70.580">
    <property type="entry name" value="Pseudouridine synthase I, catalytic domain, N-terminal subdomain"/>
    <property type="match status" value="1"/>
</dbReference>
<dbReference type="FunFam" id="3.30.70.580:FF:000001">
    <property type="entry name" value="tRNA pseudouridine synthase A"/>
    <property type="match status" value="1"/>
</dbReference>
<feature type="binding site" evidence="4 6">
    <location>
        <position position="110"/>
    </location>
    <ligand>
        <name>substrate</name>
    </ligand>
</feature>
<dbReference type="EMBL" id="DWWU01000022">
    <property type="protein sequence ID" value="HJC15262.1"/>
    <property type="molecule type" value="Genomic_DNA"/>
</dbReference>
<dbReference type="PANTHER" id="PTHR11142:SF0">
    <property type="entry name" value="TRNA PSEUDOURIDINE SYNTHASE-LIKE 1"/>
    <property type="match status" value="1"/>
</dbReference>
<comment type="catalytic activity">
    <reaction evidence="4 7">
        <text>uridine(38/39/40) in tRNA = pseudouridine(38/39/40) in tRNA</text>
        <dbReference type="Rhea" id="RHEA:22376"/>
        <dbReference type="Rhea" id="RHEA-COMP:10085"/>
        <dbReference type="Rhea" id="RHEA-COMP:10087"/>
        <dbReference type="ChEBI" id="CHEBI:65314"/>
        <dbReference type="ChEBI" id="CHEBI:65315"/>
        <dbReference type="EC" id="5.4.99.12"/>
    </reaction>
</comment>
<gene>
    <name evidence="4 9" type="primary">truA</name>
    <name evidence="9" type="ORF">H9705_05465</name>
</gene>
<comment type="caution">
    <text evidence="9">The sequence shown here is derived from an EMBL/GenBank/DDBJ whole genome shotgun (WGS) entry which is preliminary data.</text>
</comment>
<sequence length="273" mass="31366">MRRIKLIVAYDGTRYCGWQVQPNGRSVQEVLNEALSDLFKTPVTTIGASRTDAGVHALGNVAVFDTEARMPAEKIAFALNTYLPEDIRIQGSEEVPLQFHPRFTETVKTYEYRILNRTFADPCRRLTSTFWYGRLDLEAMRKAAAYLEGTHDFKSLATANPAVTDTVRTIYKTRLWKEEDMIRFQITGNGFLYNMVRIIVGTLMEIGKGTWPPEYMETLLEARDRTKAGPTARPEGLTLLQIQYPEWQNLDKKQKKELTLENPYNIINKCDIE</sequence>
<protein>
    <recommendedName>
        <fullName evidence="4">tRNA pseudouridine synthase A</fullName>
        <ecNumber evidence="4">5.4.99.12</ecNumber>
    </recommendedName>
    <alternativeName>
        <fullName evidence="4">tRNA pseudouridine(38-40) synthase</fullName>
    </alternativeName>
    <alternativeName>
        <fullName evidence="4">tRNA pseudouridylate synthase I</fullName>
    </alternativeName>
    <alternativeName>
        <fullName evidence="4">tRNA-uridine isomerase I</fullName>
    </alternativeName>
</protein>
<evidence type="ECO:0000313" key="9">
    <source>
        <dbReference type="EMBL" id="HJC15262.1"/>
    </source>
</evidence>
<dbReference type="CDD" id="cd02570">
    <property type="entry name" value="PseudoU_synth_EcTruA"/>
    <property type="match status" value="1"/>
</dbReference>
<organism evidence="9 10">
    <name type="scientific">Candidatus Fusicatenibacter intestinigallinarum</name>
    <dbReference type="NCBI Taxonomy" id="2838598"/>
    <lineage>
        <taxon>Bacteria</taxon>
        <taxon>Bacillati</taxon>
        <taxon>Bacillota</taxon>
        <taxon>Clostridia</taxon>
        <taxon>Lachnospirales</taxon>
        <taxon>Lachnospiraceae</taxon>
        <taxon>Fusicatenibacter</taxon>
    </lineage>
</organism>
<keyword evidence="3 4" id="KW-0413">Isomerase</keyword>
<feature type="domain" description="Pseudouridine synthase I TruA alpha/beta" evidence="8">
    <location>
        <begin position="7"/>
        <end position="103"/>
    </location>
</feature>
<reference evidence="9" key="2">
    <citation type="submission" date="2021-04" db="EMBL/GenBank/DDBJ databases">
        <authorList>
            <person name="Gilroy R."/>
        </authorList>
    </citation>
    <scope>NUCLEOTIDE SEQUENCE</scope>
    <source>
        <strain evidence="9">CHK185-5351</strain>
    </source>
</reference>
<dbReference type="PANTHER" id="PTHR11142">
    <property type="entry name" value="PSEUDOURIDYLATE SYNTHASE"/>
    <property type="match status" value="1"/>
</dbReference>
<dbReference type="InterPro" id="IPR001406">
    <property type="entry name" value="PsdUridine_synth_TruA"/>
</dbReference>
<dbReference type="Proteomes" id="UP000823849">
    <property type="component" value="Unassembled WGS sequence"/>
</dbReference>
<dbReference type="InterPro" id="IPR020103">
    <property type="entry name" value="PsdUridine_synth_cat_dom_sf"/>
</dbReference>
<evidence type="ECO:0000256" key="6">
    <source>
        <dbReference type="PIRSR" id="PIRSR001430-2"/>
    </source>
</evidence>